<keyword evidence="2" id="KW-0472">Membrane</keyword>
<organism evidence="3 4">
    <name type="scientific">Kribbella deserti</name>
    <dbReference type="NCBI Taxonomy" id="1926257"/>
    <lineage>
        <taxon>Bacteria</taxon>
        <taxon>Bacillati</taxon>
        <taxon>Actinomycetota</taxon>
        <taxon>Actinomycetes</taxon>
        <taxon>Propionibacteriales</taxon>
        <taxon>Kribbellaceae</taxon>
        <taxon>Kribbella</taxon>
    </lineage>
</organism>
<evidence type="ECO:0000313" key="4">
    <source>
        <dbReference type="Proteomes" id="UP001589890"/>
    </source>
</evidence>
<comment type="caution">
    <text evidence="3">The sequence shown here is derived from an EMBL/GenBank/DDBJ whole genome shotgun (WGS) entry which is preliminary data.</text>
</comment>
<gene>
    <name evidence="3" type="ORF">ACFFGN_14850</name>
</gene>
<proteinExistence type="predicted"/>
<dbReference type="PANTHER" id="PTHR34980:SF2">
    <property type="entry name" value="INNER MEMBRANE PROTEIN YHAH-RELATED"/>
    <property type="match status" value="1"/>
</dbReference>
<protein>
    <submittedName>
        <fullName evidence="3">DUF805 domain-containing protein</fullName>
    </submittedName>
</protein>
<dbReference type="Pfam" id="PF05656">
    <property type="entry name" value="DUF805"/>
    <property type="match status" value="1"/>
</dbReference>
<dbReference type="EMBL" id="JBHLTC010000018">
    <property type="protein sequence ID" value="MFC0625356.1"/>
    <property type="molecule type" value="Genomic_DNA"/>
</dbReference>
<keyword evidence="4" id="KW-1185">Reference proteome</keyword>
<sequence length="140" mass="15703">MEWYTGVLKKYADFSGRARRKEFWMFALISFIISIVLSIIDRFAGLTYGTAPYEYGILTTLYGLAVLVPSIAVSIRRLHDINKPGLWFLIYLIPCVGFVFWIIFNVKEGDAGANQYGPDPKAAERGNQPFPGGEPGYPTV</sequence>
<dbReference type="RefSeq" id="WP_380047685.1">
    <property type="nucleotide sequence ID" value="NZ_JBHLTC010000018.1"/>
</dbReference>
<keyword evidence="2" id="KW-1133">Transmembrane helix</keyword>
<feature type="transmembrane region" description="Helical" evidence="2">
    <location>
        <begin position="85"/>
        <end position="104"/>
    </location>
</feature>
<accession>A0ABV6QMY6</accession>
<dbReference type="Proteomes" id="UP001589890">
    <property type="component" value="Unassembled WGS sequence"/>
</dbReference>
<dbReference type="InterPro" id="IPR008523">
    <property type="entry name" value="DUF805"/>
</dbReference>
<reference evidence="3 4" key="1">
    <citation type="submission" date="2024-09" db="EMBL/GenBank/DDBJ databases">
        <authorList>
            <person name="Sun Q."/>
            <person name="Mori K."/>
        </authorList>
    </citation>
    <scope>NUCLEOTIDE SEQUENCE [LARGE SCALE GENOMIC DNA]</scope>
    <source>
        <strain evidence="3 4">CGMCC 1.15906</strain>
    </source>
</reference>
<feature type="region of interest" description="Disordered" evidence="1">
    <location>
        <begin position="115"/>
        <end position="140"/>
    </location>
</feature>
<evidence type="ECO:0000256" key="2">
    <source>
        <dbReference type="SAM" id="Phobius"/>
    </source>
</evidence>
<dbReference type="PANTHER" id="PTHR34980">
    <property type="entry name" value="INNER MEMBRANE PROTEIN-RELATED-RELATED"/>
    <property type="match status" value="1"/>
</dbReference>
<evidence type="ECO:0000256" key="1">
    <source>
        <dbReference type="SAM" id="MobiDB-lite"/>
    </source>
</evidence>
<name>A0ABV6QMY6_9ACTN</name>
<feature type="transmembrane region" description="Helical" evidence="2">
    <location>
        <begin position="55"/>
        <end position="73"/>
    </location>
</feature>
<evidence type="ECO:0000313" key="3">
    <source>
        <dbReference type="EMBL" id="MFC0625356.1"/>
    </source>
</evidence>
<keyword evidence="2" id="KW-0812">Transmembrane</keyword>
<feature type="transmembrane region" description="Helical" evidence="2">
    <location>
        <begin position="23"/>
        <end position="43"/>
    </location>
</feature>